<dbReference type="Gene3D" id="1.20.1280.50">
    <property type="match status" value="1"/>
</dbReference>
<keyword evidence="1" id="KW-1185">Reference proteome</keyword>
<evidence type="ECO:0000313" key="1">
    <source>
        <dbReference type="Proteomes" id="UP000813463"/>
    </source>
</evidence>
<dbReference type="GeneID" id="130460819"/>
<proteinExistence type="predicted"/>
<dbReference type="PANTHER" id="PTHR47123">
    <property type="entry name" value="F-BOX PROTEIN SKIP23"/>
    <property type="match status" value="1"/>
</dbReference>
<dbReference type="PANTHER" id="PTHR47123:SF6">
    <property type="entry name" value="F-BOX PROTEIN SKIP23-LIKE ISOFORM X1"/>
    <property type="match status" value="1"/>
</dbReference>
<dbReference type="RefSeq" id="XP_056684395.1">
    <property type="nucleotide sequence ID" value="XM_056828417.1"/>
</dbReference>
<sequence length="106" mass="12033">MEDSRRADWSELYPEILSLIAGHLQTQLDAHNFRSVCKNWSYSLSSQIPKTLPIVSSGHPQTLNPVVPNSSFQITANAVYLLRSRKFPESEPFLITVEEFEKEGIV</sequence>
<organism evidence="1 2">
    <name type="scientific">Spinacia oleracea</name>
    <name type="common">Spinach</name>
    <dbReference type="NCBI Taxonomy" id="3562"/>
    <lineage>
        <taxon>Eukaryota</taxon>
        <taxon>Viridiplantae</taxon>
        <taxon>Streptophyta</taxon>
        <taxon>Embryophyta</taxon>
        <taxon>Tracheophyta</taxon>
        <taxon>Spermatophyta</taxon>
        <taxon>Magnoliopsida</taxon>
        <taxon>eudicotyledons</taxon>
        <taxon>Gunneridae</taxon>
        <taxon>Pentapetalae</taxon>
        <taxon>Caryophyllales</taxon>
        <taxon>Chenopodiaceae</taxon>
        <taxon>Chenopodioideae</taxon>
        <taxon>Anserineae</taxon>
        <taxon>Spinacia</taxon>
    </lineage>
</organism>
<dbReference type="InterPro" id="IPR051304">
    <property type="entry name" value="SCF_F-box_domain"/>
</dbReference>
<reference evidence="2" key="2">
    <citation type="submission" date="2025-08" db="UniProtKB">
        <authorList>
            <consortium name="RefSeq"/>
        </authorList>
    </citation>
    <scope>IDENTIFICATION</scope>
    <source>
        <tissue evidence="2">Leaf</tissue>
    </source>
</reference>
<accession>A0ABM3QM04</accession>
<protein>
    <submittedName>
        <fullName evidence="2">F-box/kelch-repeat protein At5g24040</fullName>
    </submittedName>
</protein>
<name>A0ABM3QM04_SPIOL</name>
<gene>
    <name evidence="2" type="primary">LOC130460819</name>
</gene>
<evidence type="ECO:0000313" key="2">
    <source>
        <dbReference type="RefSeq" id="XP_056684395.1"/>
    </source>
</evidence>
<reference evidence="1" key="1">
    <citation type="journal article" date="2021" name="Nat. Commun.">
        <title>Genomic analyses provide insights into spinach domestication and the genetic basis of agronomic traits.</title>
        <authorList>
            <person name="Cai X."/>
            <person name="Sun X."/>
            <person name="Xu C."/>
            <person name="Sun H."/>
            <person name="Wang X."/>
            <person name="Ge C."/>
            <person name="Zhang Z."/>
            <person name="Wang Q."/>
            <person name="Fei Z."/>
            <person name="Jiao C."/>
            <person name="Wang Q."/>
        </authorList>
    </citation>
    <scope>NUCLEOTIDE SEQUENCE [LARGE SCALE GENOMIC DNA]</scope>
    <source>
        <strain evidence="1">cv. Varoflay</strain>
    </source>
</reference>
<dbReference type="Proteomes" id="UP000813463">
    <property type="component" value="Chromosome 5"/>
</dbReference>